<sequence>MGVQCSFEVVPLRLMVRTVQQHVGRSERFLASRTCRVYTEVYFLRHRVIGWFPSSGA</sequence>
<dbReference type="EMBL" id="JAIWYP010000006">
    <property type="protein sequence ID" value="KAH3809514.1"/>
    <property type="molecule type" value="Genomic_DNA"/>
</dbReference>
<name>A0A9D4G2Q3_DREPO</name>
<reference evidence="1" key="2">
    <citation type="submission" date="2020-11" db="EMBL/GenBank/DDBJ databases">
        <authorList>
            <person name="McCartney M.A."/>
            <person name="Auch B."/>
            <person name="Kono T."/>
            <person name="Mallez S."/>
            <person name="Becker A."/>
            <person name="Gohl D.M."/>
            <person name="Silverstein K.A.T."/>
            <person name="Koren S."/>
            <person name="Bechman K.B."/>
            <person name="Herman A."/>
            <person name="Abrahante J.E."/>
            <person name="Garbe J."/>
        </authorList>
    </citation>
    <scope>NUCLEOTIDE SEQUENCE</scope>
    <source>
        <strain evidence="1">Duluth1</strain>
        <tissue evidence="1">Whole animal</tissue>
    </source>
</reference>
<dbReference type="Proteomes" id="UP000828390">
    <property type="component" value="Unassembled WGS sequence"/>
</dbReference>
<organism evidence="1 2">
    <name type="scientific">Dreissena polymorpha</name>
    <name type="common">Zebra mussel</name>
    <name type="synonym">Mytilus polymorpha</name>
    <dbReference type="NCBI Taxonomy" id="45954"/>
    <lineage>
        <taxon>Eukaryota</taxon>
        <taxon>Metazoa</taxon>
        <taxon>Spiralia</taxon>
        <taxon>Lophotrochozoa</taxon>
        <taxon>Mollusca</taxon>
        <taxon>Bivalvia</taxon>
        <taxon>Autobranchia</taxon>
        <taxon>Heteroconchia</taxon>
        <taxon>Euheterodonta</taxon>
        <taxon>Imparidentia</taxon>
        <taxon>Neoheterodontei</taxon>
        <taxon>Myida</taxon>
        <taxon>Dreissenoidea</taxon>
        <taxon>Dreissenidae</taxon>
        <taxon>Dreissena</taxon>
    </lineage>
</organism>
<dbReference type="AlphaFoldDB" id="A0A9D4G2Q3"/>
<evidence type="ECO:0000313" key="2">
    <source>
        <dbReference type="Proteomes" id="UP000828390"/>
    </source>
</evidence>
<comment type="caution">
    <text evidence="1">The sequence shown here is derived from an EMBL/GenBank/DDBJ whole genome shotgun (WGS) entry which is preliminary data.</text>
</comment>
<accession>A0A9D4G2Q3</accession>
<protein>
    <submittedName>
        <fullName evidence="1">Uncharacterized protein</fullName>
    </submittedName>
</protein>
<gene>
    <name evidence="1" type="ORF">DPMN_137887</name>
</gene>
<proteinExistence type="predicted"/>
<keyword evidence="2" id="KW-1185">Reference proteome</keyword>
<reference evidence="1" key="1">
    <citation type="journal article" date="2019" name="bioRxiv">
        <title>The Genome of the Zebra Mussel, Dreissena polymorpha: A Resource for Invasive Species Research.</title>
        <authorList>
            <person name="McCartney M.A."/>
            <person name="Auch B."/>
            <person name="Kono T."/>
            <person name="Mallez S."/>
            <person name="Zhang Y."/>
            <person name="Obille A."/>
            <person name="Becker A."/>
            <person name="Abrahante J.E."/>
            <person name="Garbe J."/>
            <person name="Badalamenti J.P."/>
            <person name="Herman A."/>
            <person name="Mangelson H."/>
            <person name="Liachko I."/>
            <person name="Sullivan S."/>
            <person name="Sone E.D."/>
            <person name="Koren S."/>
            <person name="Silverstein K.A.T."/>
            <person name="Beckman K.B."/>
            <person name="Gohl D.M."/>
        </authorList>
    </citation>
    <scope>NUCLEOTIDE SEQUENCE</scope>
    <source>
        <strain evidence="1">Duluth1</strain>
        <tissue evidence="1">Whole animal</tissue>
    </source>
</reference>
<evidence type="ECO:0000313" key="1">
    <source>
        <dbReference type="EMBL" id="KAH3809514.1"/>
    </source>
</evidence>